<proteinExistence type="predicted"/>
<accession>A0ABV8NL11</accession>
<dbReference type="InterPro" id="IPR001789">
    <property type="entry name" value="Sig_transdc_resp-reg_receiver"/>
</dbReference>
<evidence type="ECO:0000256" key="2">
    <source>
        <dbReference type="PROSITE-ProRule" id="PRU00169"/>
    </source>
</evidence>
<dbReference type="PANTHER" id="PTHR44591">
    <property type="entry name" value="STRESS RESPONSE REGULATOR PROTEIN 1"/>
    <property type="match status" value="1"/>
</dbReference>
<evidence type="ECO:0000313" key="4">
    <source>
        <dbReference type="EMBL" id="MFC4196907.1"/>
    </source>
</evidence>
<dbReference type="Pfam" id="PF00072">
    <property type="entry name" value="Response_reg"/>
    <property type="match status" value="1"/>
</dbReference>
<comment type="caution">
    <text evidence="4">The sequence shown here is derived from an EMBL/GenBank/DDBJ whole genome shotgun (WGS) entry which is preliminary data.</text>
</comment>
<dbReference type="SUPFAM" id="SSF52172">
    <property type="entry name" value="CheY-like"/>
    <property type="match status" value="1"/>
</dbReference>
<dbReference type="PROSITE" id="PS50110">
    <property type="entry name" value="RESPONSE_REGULATORY"/>
    <property type="match status" value="1"/>
</dbReference>
<protein>
    <submittedName>
        <fullName evidence="4">Response regulator</fullName>
    </submittedName>
</protein>
<evidence type="ECO:0000313" key="5">
    <source>
        <dbReference type="Proteomes" id="UP001595792"/>
    </source>
</evidence>
<name>A0ABV8NL11_9SPHI</name>
<gene>
    <name evidence="4" type="ORF">ACFOUY_09375</name>
</gene>
<dbReference type="Proteomes" id="UP001595792">
    <property type="component" value="Unassembled WGS sequence"/>
</dbReference>
<keyword evidence="5" id="KW-1185">Reference proteome</keyword>
<sequence>MINTTPQTNYRILIIDDDDIALFLHSTILEDIFQNIVIETFNKAALALKYLKANAMEKNEYLIFLDINMPEVNGWEFLEAIKSYENIETAKVIIVSSSVEITEKEKAQNISFVKNFLIKPLMPEQVEQLRYLEAINPFFRQ</sequence>
<dbReference type="EMBL" id="JBHSBY010000084">
    <property type="protein sequence ID" value="MFC4196907.1"/>
    <property type="molecule type" value="Genomic_DNA"/>
</dbReference>
<dbReference type="InterPro" id="IPR011006">
    <property type="entry name" value="CheY-like_superfamily"/>
</dbReference>
<evidence type="ECO:0000259" key="3">
    <source>
        <dbReference type="PROSITE" id="PS50110"/>
    </source>
</evidence>
<reference evidence="5" key="1">
    <citation type="journal article" date="2019" name="Int. J. Syst. Evol. Microbiol.">
        <title>The Global Catalogue of Microorganisms (GCM) 10K type strain sequencing project: providing services to taxonomists for standard genome sequencing and annotation.</title>
        <authorList>
            <consortium name="The Broad Institute Genomics Platform"/>
            <consortium name="The Broad Institute Genome Sequencing Center for Infectious Disease"/>
            <person name="Wu L."/>
            <person name="Ma J."/>
        </authorList>
    </citation>
    <scope>NUCLEOTIDE SEQUENCE [LARGE SCALE GENOMIC DNA]</scope>
    <source>
        <strain evidence="5">CCM 8689</strain>
    </source>
</reference>
<evidence type="ECO:0000256" key="1">
    <source>
        <dbReference type="ARBA" id="ARBA00022553"/>
    </source>
</evidence>
<organism evidence="4 5">
    <name type="scientific">Pedobacter jamesrossensis</name>
    <dbReference type="NCBI Taxonomy" id="1908238"/>
    <lineage>
        <taxon>Bacteria</taxon>
        <taxon>Pseudomonadati</taxon>
        <taxon>Bacteroidota</taxon>
        <taxon>Sphingobacteriia</taxon>
        <taxon>Sphingobacteriales</taxon>
        <taxon>Sphingobacteriaceae</taxon>
        <taxon>Pedobacter</taxon>
    </lineage>
</organism>
<dbReference type="InterPro" id="IPR050595">
    <property type="entry name" value="Bact_response_regulator"/>
</dbReference>
<dbReference type="SMART" id="SM00448">
    <property type="entry name" value="REC"/>
    <property type="match status" value="1"/>
</dbReference>
<dbReference type="Gene3D" id="3.40.50.2300">
    <property type="match status" value="1"/>
</dbReference>
<feature type="domain" description="Response regulatory" evidence="3">
    <location>
        <begin position="11"/>
        <end position="134"/>
    </location>
</feature>
<dbReference type="RefSeq" id="WP_378960247.1">
    <property type="nucleotide sequence ID" value="NZ_JBHRXC010000016.1"/>
</dbReference>
<keyword evidence="1 2" id="KW-0597">Phosphoprotein</keyword>
<dbReference type="PANTHER" id="PTHR44591:SF3">
    <property type="entry name" value="RESPONSE REGULATORY DOMAIN-CONTAINING PROTEIN"/>
    <property type="match status" value="1"/>
</dbReference>
<feature type="modified residue" description="4-aspartylphosphate" evidence="2">
    <location>
        <position position="66"/>
    </location>
</feature>